<dbReference type="EMBL" id="BAABFO010000012">
    <property type="protein sequence ID" value="GAA4334513.1"/>
    <property type="molecule type" value="Genomic_DNA"/>
</dbReference>
<dbReference type="Proteomes" id="UP001501671">
    <property type="component" value="Unassembled WGS sequence"/>
</dbReference>
<sequence length="179" mass="18468">MKRPRHSSSFFSPASSHRLLAVVLALPALAAAQISAPLTGPIPQETPAQQRIPAVQAQQPAQPASPVVRQVPAPARTTAAAQPGAGAIRQAETADRAQPGAAVGAGPGERSATRTVPWTGSTANGALTRAVLRAQAEGRYAGPPLPTLGATAARSWSRYVDSFGHPIPEFYETTSQPSQ</sequence>
<dbReference type="RefSeq" id="WP_345250272.1">
    <property type="nucleotide sequence ID" value="NZ_BAABFO010000012.1"/>
</dbReference>
<proteinExistence type="predicted"/>
<feature type="compositionally biased region" description="Low complexity" evidence="1">
    <location>
        <begin position="77"/>
        <end position="104"/>
    </location>
</feature>
<gene>
    <name evidence="3" type="ORF">GCM10023144_26840</name>
</gene>
<organism evidence="3 4">
    <name type="scientific">Pigmentiphaga soli</name>
    <dbReference type="NCBI Taxonomy" id="1007095"/>
    <lineage>
        <taxon>Bacteria</taxon>
        <taxon>Pseudomonadati</taxon>
        <taxon>Pseudomonadota</taxon>
        <taxon>Betaproteobacteria</taxon>
        <taxon>Burkholderiales</taxon>
        <taxon>Alcaligenaceae</taxon>
        <taxon>Pigmentiphaga</taxon>
    </lineage>
</organism>
<protein>
    <recommendedName>
        <fullName evidence="5">DUF3613 domain-containing protein</fullName>
    </recommendedName>
</protein>
<dbReference type="InterPro" id="IPR022053">
    <property type="entry name" value="DUF3613"/>
</dbReference>
<feature type="chain" id="PRO_5046415084" description="DUF3613 domain-containing protein" evidence="2">
    <location>
        <begin position="31"/>
        <end position="179"/>
    </location>
</feature>
<feature type="signal peptide" evidence="2">
    <location>
        <begin position="1"/>
        <end position="30"/>
    </location>
</feature>
<comment type="caution">
    <text evidence="3">The sequence shown here is derived from an EMBL/GenBank/DDBJ whole genome shotgun (WGS) entry which is preliminary data.</text>
</comment>
<accession>A0ABP8H5D9</accession>
<reference evidence="4" key="1">
    <citation type="journal article" date="2019" name="Int. J. Syst. Evol. Microbiol.">
        <title>The Global Catalogue of Microorganisms (GCM) 10K type strain sequencing project: providing services to taxonomists for standard genome sequencing and annotation.</title>
        <authorList>
            <consortium name="The Broad Institute Genomics Platform"/>
            <consortium name="The Broad Institute Genome Sequencing Center for Infectious Disease"/>
            <person name="Wu L."/>
            <person name="Ma J."/>
        </authorList>
    </citation>
    <scope>NUCLEOTIDE SEQUENCE [LARGE SCALE GENOMIC DNA]</scope>
    <source>
        <strain evidence="4">JCM 17666</strain>
    </source>
</reference>
<keyword evidence="4" id="KW-1185">Reference proteome</keyword>
<name>A0ABP8H5D9_9BURK</name>
<evidence type="ECO:0000313" key="3">
    <source>
        <dbReference type="EMBL" id="GAA4334513.1"/>
    </source>
</evidence>
<evidence type="ECO:0000256" key="1">
    <source>
        <dbReference type="SAM" id="MobiDB-lite"/>
    </source>
</evidence>
<keyword evidence="2" id="KW-0732">Signal</keyword>
<evidence type="ECO:0000313" key="4">
    <source>
        <dbReference type="Proteomes" id="UP001501671"/>
    </source>
</evidence>
<evidence type="ECO:0000256" key="2">
    <source>
        <dbReference type="SAM" id="SignalP"/>
    </source>
</evidence>
<evidence type="ECO:0008006" key="5">
    <source>
        <dbReference type="Google" id="ProtNLM"/>
    </source>
</evidence>
<feature type="region of interest" description="Disordered" evidence="1">
    <location>
        <begin position="77"/>
        <end position="121"/>
    </location>
</feature>
<dbReference type="Pfam" id="PF12266">
    <property type="entry name" value="DUF3613"/>
    <property type="match status" value="1"/>
</dbReference>